<dbReference type="GO" id="GO:0044780">
    <property type="term" value="P:bacterial-type flagellum assembly"/>
    <property type="evidence" value="ECO:0007669"/>
    <property type="project" value="InterPro"/>
</dbReference>
<reference evidence="8 9" key="1">
    <citation type="journal article" date="2019" name="Appl. Environ. Microbiol.">
        <title>Environmental Evidence and Genomic Insight of Iron-oxidizing Bacteria Preference Towards More Corrosion Resistant Stainless Steel at Higher Salinities.</title>
        <authorList>
            <person name="Garrison C.E."/>
            <person name="Price K.A."/>
            <person name="Field E.K."/>
        </authorList>
    </citation>
    <scope>NUCLEOTIDE SEQUENCE [LARGE SCALE GENOMIC DNA]</scope>
    <source>
        <strain evidence="8 9">P3</strain>
    </source>
</reference>
<keyword evidence="7" id="KW-0813">Transport</keyword>
<evidence type="ECO:0000256" key="3">
    <source>
        <dbReference type="ARBA" id="ARBA00022475"/>
    </source>
</evidence>
<dbReference type="PANTHER" id="PTHR30161">
    <property type="entry name" value="FLAGELLAR EXPORT PROTEIN, MEMBRANE FLHA SUBUNIT-RELATED"/>
    <property type="match status" value="1"/>
</dbReference>
<keyword evidence="4 7" id="KW-0812">Transmembrane</keyword>
<dbReference type="GO" id="GO:0009306">
    <property type="term" value="P:protein secretion"/>
    <property type="evidence" value="ECO:0007669"/>
    <property type="project" value="InterPro"/>
</dbReference>
<accession>A0A5R9GTY8</accession>
<keyword evidence="8" id="KW-0966">Cell projection</keyword>
<dbReference type="InterPro" id="IPR001712">
    <property type="entry name" value="T3SS_FHIPEP"/>
</dbReference>
<evidence type="ECO:0000256" key="1">
    <source>
        <dbReference type="ARBA" id="ARBA00004651"/>
    </source>
</evidence>
<sequence>MQQAAALTLQRIGRQPDILLAVAVLAVLLVMMVPLPTWLMDVMLAANITVGILILLTSLYVLKPLEFSVFPSLLLLTTLFRLALNVATTRLILLHGQEGPAAAGHVIEGFGQFVVGGNTVVGLIIFIILVLINFIVITKGSTRIAEVAARFTLDAMPGKQMAIDADMNAGLINDREARIRRESVAREAEFYGSMDGASKFVRGDAVAGLIITAINLIGGLVIGVMQNGMSVSDAIAVFSLLTVGDGLVSQIPALIISTAAGIIITRASSNKALPLELKDQFTAHPKVHWVAAGALMLMSLVPGLPFIPFLILALGLGASGYYLYLGQQQTDLESEAEDVTPAIEPSPEDGLDELLVEDPIRLEIGYGLIDMVESGREGNLLDRMKKVRRQITQEIGFVLPPVHIKDNLQLGVSDYQILIRGAVVGKGEIRPRNLLALESQISGPPVEGIPTQEPAFGLPAVWITEDKRQQAELSGYTVVEPTTVIITHLTELLRGQAAEMLDRTQVHELLDKFAQRHPKVVDEIVPAQVSIGLLQNVLQRLLQEWVPIRDLMLILEALSDHSGEHLGIDDLVERVRARLGRTITQRYLNQHGELTVFMLDGELEQRMSERIMQQPGWSLPLDMAEWQRFISRLNEVATQFDVDTPILLTTPQLRGYLTRALRKVMTRITVLSIAEIPPQTNIQALAKVSLYDAH</sequence>
<evidence type="ECO:0000256" key="7">
    <source>
        <dbReference type="RuleBase" id="RU364093"/>
    </source>
</evidence>
<evidence type="ECO:0000313" key="9">
    <source>
        <dbReference type="Proteomes" id="UP000306585"/>
    </source>
</evidence>
<proteinExistence type="inferred from homology"/>
<dbReference type="PROSITE" id="PS00994">
    <property type="entry name" value="FHIPEP"/>
    <property type="match status" value="1"/>
</dbReference>
<feature type="transmembrane region" description="Helical" evidence="7">
    <location>
        <begin position="206"/>
        <end position="227"/>
    </location>
</feature>
<feature type="transmembrane region" description="Helical" evidence="7">
    <location>
        <begin position="42"/>
        <end position="61"/>
    </location>
</feature>
<dbReference type="InterPro" id="IPR042196">
    <property type="entry name" value="FHIPEP_4"/>
</dbReference>
<dbReference type="Pfam" id="PF00771">
    <property type="entry name" value="FHIPEP"/>
    <property type="match status" value="1"/>
</dbReference>
<feature type="transmembrane region" description="Helical" evidence="7">
    <location>
        <begin position="73"/>
        <end position="93"/>
    </location>
</feature>
<dbReference type="Gene3D" id="3.40.50.12790">
    <property type="entry name" value="FHIPEP family, domain 4"/>
    <property type="match status" value="1"/>
</dbReference>
<gene>
    <name evidence="7 8" type="primary">flhA</name>
    <name evidence="8" type="ORF">FEF65_09265</name>
</gene>
<keyword evidence="7" id="KW-1005">Bacterial flagellum biogenesis</keyword>
<feature type="transmembrane region" description="Helical" evidence="7">
    <location>
        <begin position="18"/>
        <end position="36"/>
    </location>
</feature>
<feature type="transmembrane region" description="Helical" evidence="7">
    <location>
        <begin position="247"/>
        <end position="268"/>
    </location>
</feature>
<dbReference type="GO" id="GO:0005886">
    <property type="term" value="C:plasma membrane"/>
    <property type="evidence" value="ECO:0007669"/>
    <property type="project" value="UniProtKB-SubCell"/>
</dbReference>
<dbReference type="RefSeq" id="WP_138239533.1">
    <property type="nucleotide sequence ID" value="NZ_VBRY01000008.1"/>
</dbReference>
<evidence type="ECO:0000313" key="8">
    <source>
        <dbReference type="EMBL" id="TLS66704.1"/>
    </source>
</evidence>
<dbReference type="Proteomes" id="UP000306585">
    <property type="component" value="Unassembled WGS sequence"/>
</dbReference>
<keyword evidence="7" id="KW-1006">Bacterial flagellum protein export</keyword>
<dbReference type="NCBIfam" id="TIGR01398">
    <property type="entry name" value="FlhA"/>
    <property type="match status" value="1"/>
</dbReference>
<keyword evidence="7" id="KW-0653">Protein transport</keyword>
<evidence type="ECO:0000256" key="4">
    <source>
        <dbReference type="ARBA" id="ARBA00022692"/>
    </source>
</evidence>
<keyword evidence="5 7" id="KW-1133">Transmembrane helix</keyword>
<evidence type="ECO:0000256" key="6">
    <source>
        <dbReference type="ARBA" id="ARBA00023136"/>
    </source>
</evidence>
<comment type="similarity">
    <text evidence="2 7">Belongs to the FHIPEP (flagella/HR/invasion proteins export pore) family.</text>
</comment>
<dbReference type="InterPro" id="IPR025505">
    <property type="entry name" value="FHIPEP_CS"/>
</dbReference>
<keyword evidence="8" id="KW-0969">Cilium</keyword>
<organism evidence="8 9">
    <name type="scientific">Mariprofundus erugo</name>
    <dbReference type="NCBI Taxonomy" id="2528639"/>
    <lineage>
        <taxon>Bacteria</taxon>
        <taxon>Pseudomonadati</taxon>
        <taxon>Pseudomonadota</taxon>
        <taxon>Candidatius Mariprofundia</taxon>
        <taxon>Mariprofundales</taxon>
        <taxon>Mariprofundaceae</taxon>
        <taxon>Mariprofundus</taxon>
    </lineage>
</organism>
<dbReference type="InterPro" id="IPR006301">
    <property type="entry name" value="FlhA"/>
</dbReference>
<protein>
    <recommendedName>
        <fullName evidence="7">Flagellar biosynthesis protein FlhA</fullName>
    </recommendedName>
</protein>
<keyword evidence="8" id="KW-0282">Flagellum</keyword>
<keyword evidence="6 7" id="KW-0472">Membrane</keyword>
<comment type="subcellular location">
    <subcellularLocation>
        <location evidence="1 7">Cell membrane</location>
        <topology evidence="1 7">Multi-pass membrane protein</topology>
    </subcellularLocation>
</comment>
<evidence type="ECO:0000256" key="5">
    <source>
        <dbReference type="ARBA" id="ARBA00022989"/>
    </source>
</evidence>
<dbReference type="PANTHER" id="PTHR30161:SF1">
    <property type="entry name" value="FLAGELLAR BIOSYNTHESIS PROTEIN FLHA-RELATED"/>
    <property type="match status" value="1"/>
</dbReference>
<dbReference type="Gene3D" id="1.10.8.540">
    <property type="entry name" value="FHIPEP family, domain 3"/>
    <property type="match status" value="1"/>
</dbReference>
<evidence type="ECO:0000256" key="2">
    <source>
        <dbReference type="ARBA" id="ARBA00008835"/>
    </source>
</evidence>
<keyword evidence="3 7" id="KW-1003">Cell membrane</keyword>
<dbReference type="PIRSF" id="PIRSF005419">
    <property type="entry name" value="FlhA"/>
    <property type="match status" value="1"/>
</dbReference>
<feature type="transmembrane region" description="Helical" evidence="7">
    <location>
        <begin position="289"/>
        <end position="322"/>
    </location>
</feature>
<comment type="caution">
    <text evidence="8">The sequence shown here is derived from an EMBL/GenBank/DDBJ whole genome shotgun (WGS) entry which is preliminary data.</text>
</comment>
<dbReference type="EMBL" id="VBRY01000008">
    <property type="protein sequence ID" value="TLS66704.1"/>
    <property type="molecule type" value="Genomic_DNA"/>
</dbReference>
<name>A0A5R9GTY8_9PROT</name>
<comment type="function">
    <text evidence="7">Required for formation of the rod structure of the flagellar apparatus. Together with FliI and FliH, may constitute the export apparatus of flagellin.</text>
</comment>
<dbReference type="InterPro" id="IPR042193">
    <property type="entry name" value="FHIPEP_3"/>
</dbReference>
<keyword evidence="9" id="KW-1185">Reference proteome</keyword>
<dbReference type="PRINTS" id="PR00949">
    <property type="entry name" value="TYPE3IMAPROT"/>
</dbReference>
<dbReference type="Gene3D" id="3.40.30.60">
    <property type="entry name" value="FHIPEP family, domain 1"/>
    <property type="match status" value="1"/>
</dbReference>
<dbReference type="AlphaFoldDB" id="A0A5R9GTY8"/>
<dbReference type="InterPro" id="IPR042194">
    <property type="entry name" value="FHIPEP_1"/>
</dbReference>
<feature type="transmembrane region" description="Helical" evidence="7">
    <location>
        <begin position="113"/>
        <end position="136"/>
    </location>
</feature>